<dbReference type="SUPFAM" id="SSF52467">
    <property type="entry name" value="DHS-like NAD/FAD-binding domain"/>
    <property type="match status" value="1"/>
</dbReference>
<protein>
    <recommendedName>
        <fullName evidence="3">Thiamine pyrophosphate enzyme N-terminal TPP-binding domain-containing protein</fullName>
    </recommendedName>
</protein>
<comment type="similarity">
    <text evidence="2">Belongs to the TPP enzyme family.</text>
</comment>
<evidence type="ECO:0000256" key="2">
    <source>
        <dbReference type="ARBA" id="ARBA00007812"/>
    </source>
</evidence>
<proteinExistence type="inferred from homology"/>
<evidence type="ECO:0000259" key="3">
    <source>
        <dbReference type="Pfam" id="PF02776"/>
    </source>
</evidence>
<dbReference type="Gene3D" id="3.40.50.970">
    <property type="match status" value="1"/>
</dbReference>
<dbReference type="PANTHER" id="PTHR18968">
    <property type="entry name" value="THIAMINE PYROPHOSPHATE ENZYMES"/>
    <property type="match status" value="1"/>
</dbReference>
<dbReference type="InterPro" id="IPR045229">
    <property type="entry name" value="TPP_enz"/>
</dbReference>
<dbReference type="InterPro" id="IPR029061">
    <property type="entry name" value="THDP-binding"/>
</dbReference>
<dbReference type="GO" id="GO:0009097">
    <property type="term" value="P:isoleucine biosynthetic process"/>
    <property type="evidence" value="ECO:0007669"/>
    <property type="project" value="TreeGrafter"/>
</dbReference>
<reference evidence="4" key="1">
    <citation type="submission" date="2018-05" db="EMBL/GenBank/DDBJ databases">
        <authorList>
            <person name="Lanie J.A."/>
            <person name="Ng W.-L."/>
            <person name="Kazmierczak K.M."/>
            <person name="Andrzejewski T.M."/>
            <person name="Davidsen T.M."/>
            <person name="Wayne K.J."/>
            <person name="Tettelin H."/>
            <person name="Glass J.I."/>
            <person name="Rusch D."/>
            <person name="Podicherti R."/>
            <person name="Tsui H.-C.T."/>
            <person name="Winkler M.E."/>
        </authorList>
    </citation>
    <scope>NUCLEOTIDE SEQUENCE</scope>
</reference>
<dbReference type="AlphaFoldDB" id="A0A382QMQ4"/>
<gene>
    <name evidence="4" type="ORF">METZ01_LOCUS338465</name>
</gene>
<dbReference type="InterPro" id="IPR029035">
    <property type="entry name" value="DHS-like_NAD/FAD-binding_dom"/>
</dbReference>
<dbReference type="Pfam" id="PF02776">
    <property type="entry name" value="TPP_enzyme_N"/>
    <property type="match status" value="1"/>
</dbReference>
<accession>A0A382QMQ4</accession>
<dbReference type="PANTHER" id="PTHR18968:SF166">
    <property type="entry name" value="2-HYDROXYACYL-COA LYASE 2"/>
    <property type="match status" value="1"/>
</dbReference>
<sequence>VTAKCHDLGPGNYRIHGGSIVAQLNGSEILAKALKREGVDELFFLMGGPMLAAESASIKEGIRCIDVRHEQAAAMMAQAYSRLQQRPGVCMAASGPATINLSTGLANALIDCCPVVALGGASPILGNGKQVFQEIDQMEIMSGCVKYAARVHDAHRIPELLNSAMQRAMSGKPGPVYLDLPGDVLYQMVDEEKVDWALSGRSILGSRPPADEGQIEALVQALKKAERPVILSGSGIIWSQAWEEL</sequence>
<dbReference type="Gene3D" id="3.40.50.1220">
    <property type="entry name" value="TPP-binding domain"/>
    <property type="match status" value="1"/>
</dbReference>
<dbReference type="GO" id="GO:0030976">
    <property type="term" value="F:thiamine pyrophosphate binding"/>
    <property type="evidence" value="ECO:0007669"/>
    <property type="project" value="InterPro"/>
</dbReference>
<dbReference type="SUPFAM" id="SSF52518">
    <property type="entry name" value="Thiamin diphosphate-binding fold (THDP-binding)"/>
    <property type="match status" value="1"/>
</dbReference>
<dbReference type="FunFam" id="3.40.50.970:FF:000007">
    <property type="entry name" value="Acetolactate synthase"/>
    <property type="match status" value="1"/>
</dbReference>
<dbReference type="GO" id="GO:0005948">
    <property type="term" value="C:acetolactate synthase complex"/>
    <property type="evidence" value="ECO:0007669"/>
    <property type="project" value="TreeGrafter"/>
</dbReference>
<comment type="cofactor">
    <cofactor evidence="1">
        <name>thiamine diphosphate</name>
        <dbReference type="ChEBI" id="CHEBI:58937"/>
    </cofactor>
</comment>
<dbReference type="GO" id="GO:0050660">
    <property type="term" value="F:flavin adenine dinucleotide binding"/>
    <property type="evidence" value="ECO:0007669"/>
    <property type="project" value="TreeGrafter"/>
</dbReference>
<feature type="non-terminal residue" evidence="4">
    <location>
        <position position="1"/>
    </location>
</feature>
<feature type="non-terminal residue" evidence="4">
    <location>
        <position position="245"/>
    </location>
</feature>
<dbReference type="CDD" id="cd07035">
    <property type="entry name" value="TPP_PYR_POX_like"/>
    <property type="match status" value="1"/>
</dbReference>
<organism evidence="4">
    <name type="scientific">marine metagenome</name>
    <dbReference type="NCBI Taxonomy" id="408172"/>
    <lineage>
        <taxon>unclassified sequences</taxon>
        <taxon>metagenomes</taxon>
        <taxon>ecological metagenomes</taxon>
    </lineage>
</organism>
<dbReference type="GO" id="GO:0003984">
    <property type="term" value="F:acetolactate synthase activity"/>
    <property type="evidence" value="ECO:0007669"/>
    <property type="project" value="TreeGrafter"/>
</dbReference>
<evidence type="ECO:0000256" key="1">
    <source>
        <dbReference type="ARBA" id="ARBA00001964"/>
    </source>
</evidence>
<dbReference type="GO" id="GO:0009099">
    <property type="term" value="P:L-valine biosynthetic process"/>
    <property type="evidence" value="ECO:0007669"/>
    <property type="project" value="TreeGrafter"/>
</dbReference>
<evidence type="ECO:0000313" key="4">
    <source>
        <dbReference type="EMBL" id="SVC85611.1"/>
    </source>
</evidence>
<dbReference type="EMBL" id="UINC01114944">
    <property type="protein sequence ID" value="SVC85611.1"/>
    <property type="molecule type" value="Genomic_DNA"/>
</dbReference>
<dbReference type="InterPro" id="IPR012001">
    <property type="entry name" value="Thiamin_PyroP_enz_TPP-bd_dom"/>
</dbReference>
<feature type="domain" description="Thiamine pyrophosphate enzyme N-terminal TPP-binding" evidence="3">
    <location>
        <begin position="25"/>
        <end position="140"/>
    </location>
</feature>
<name>A0A382QMQ4_9ZZZZ</name>